<evidence type="ECO:0000256" key="3">
    <source>
        <dbReference type="ARBA" id="ARBA00023015"/>
    </source>
</evidence>
<feature type="compositionally biased region" description="Polar residues" evidence="7">
    <location>
        <begin position="262"/>
        <end position="272"/>
    </location>
</feature>
<feature type="region of interest" description="Disordered" evidence="7">
    <location>
        <begin position="452"/>
        <end position="651"/>
    </location>
</feature>
<dbReference type="PANTHER" id="PTHR47792">
    <property type="entry name" value="PROTEIN SOK2-RELATED"/>
    <property type="match status" value="1"/>
</dbReference>
<protein>
    <recommendedName>
        <fullName evidence="8">HTH APSES-type domain-containing protein</fullName>
    </recommendedName>
</protein>
<keyword evidence="4" id="KW-0238">DNA-binding</keyword>
<dbReference type="GO" id="GO:0003700">
    <property type="term" value="F:DNA-binding transcription factor activity"/>
    <property type="evidence" value="ECO:0007669"/>
    <property type="project" value="TreeGrafter"/>
</dbReference>
<dbReference type="GO" id="GO:0030435">
    <property type="term" value="P:sporulation resulting in formation of a cellular spore"/>
    <property type="evidence" value="ECO:0007669"/>
    <property type="project" value="UniProtKB-KW"/>
</dbReference>
<gene>
    <name evidence="9" type="ORF">BDV95DRAFT_588970</name>
</gene>
<feature type="compositionally biased region" description="Polar residues" evidence="7">
    <location>
        <begin position="573"/>
        <end position="584"/>
    </location>
</feature>
<dbReference type="OrthoDB" id="5407653at2759"/>
<feature type="compositionally biased region" description="Polar residues" evidence="7">
    <location>
        <begin position="532"/>
        <end position="558"/>
    </location>
</feature>
<dbReference type="PROSITE" id="PS51299">
    <property type="entry name" value="HTH_APSES"/>
    <property type="match status" value="1"/>
</dbReference>
<evidence type="ECO:0000256" key="7">
    <source>
        <dbReference type="SAM" id="MobiDB-lite"/>
    </source>
</evidence>
<sequence>MNQMQSYPDVHPSQMSAAAAHAPASAAPSSLSHYAYPPQPSSFQPGPQYGSGPPGYPPYGYANGVPSQLPASTSMSNAMVPQQAIQLPAMSSSAPSGALPGSQSYQQPPHTFDHTGQIAPPGMKPRVTATLWEDEGSLCFQVEAKSVCVARREDNHMINGTKLLNVAGMTRGRRDGILKSEKTRHVVKIGPMHLKGVWIPFERALEFANKEKITESLYPLFVHDIGALLYHPSNQTRASVGGAAMAAVDRNRRPDSMQAQRYMTGANSSQAPSLHHHHSMSNPAGLPMSQPPHAIQPHPSSGRPSIDRAHTFPTPPTSASSIMGMANQGSSYEWSGPNVQNIPGNQPLSIDTGLSNSRSVPTTPASTPPGSVQPGMAYPTAQGYDGQRPMYSGPPSQPAQYSQSQQMMGYRPPVQDGPYQKTEMAPPARAPDQGEVKPADGLISQNNEQVNHATGEDEGDHENENEYTHTNAPYNGNRSAFAYGSGAPPGPIHGDHAHLSPEMTGSPHQNGSGRATPRTTTSGQTQWGSGYPTPQRQSAPSSNLYSVMSDTRGATNGNAPPESYQPPGAVPQYPSQAYAASNGVSAPGKRGRDDDEQDPYGRPDSVQGDDIDSLKRRKTMDGGAVGGAPYNRNPNAGLQRANTITTQRARR</sequence>
<feature type="compositionally biased region" description="Low complexity" evidence="7">
    <location>
        <begin position="519"/>
        <end position="530"/>
    </location>
</feature>
<dbReference type="GO" id="GO:0005634">
    <property type="term" value="C:nucleus"/>
    <property type="evidence" value="ECO:0007669"/>
    <property type="project" value="TreeGrafter"/>
</dbReference>
<accession>A0A7C8MGJ8</accession>
<feature type="compositionally biased region" description="Polar residues" evidence="7">
    <location>
        <begin position="317"/>
        <end position="370"/>
    </location>
</feature>
<evidence type="ECO:0000313" key="10">
    <source>
        <dbReference type="Proteomes" id="UP000481861"/>
    </source>
</evidence>
<reference evidence="9 10" key="1">
    <citation type="submission" date="2020-01" db="EMBL/GenBank/DDBJ databases">
        <authorList>
            <consortium name="DOE Joint Genome Institute"/>
            <person name="Haridas S."/>
            <person name="Albert R."/>
            <person name="Binder M."/>
            <person name="Bloem J."/>
            <person name="Labutti K."/>
            <person name="Salamov A."/>
            <person name="Andreopoulos B."/>
            <person name="Baker S.E."/>
            <person name="Barry K."/>
            <person name="Bills G."/>
            <person name="Bluhm B.H."/>
            <person name="Cannon C."/>
            <person name="Castanera R."/>
            <person name="Culley D.E."/>
            <person name="Daum C."/>
            <person name="Ezra D."/>
            <person name="Gonzalez J.B."/>
            <person name="Henrissat B."/>
            <person name="Kuo A."/>
            <person name="Liang C."/>
            <person name="Lipzen A."/>
            <person name="Lutzoni F."/>
            <person name="Magnuson J."/>
            <person name="Mondo S."/>
            <person name="Nolan M."/>
            <person name="Ohm R."/>
            <person name="Pangilinan J."/>
            <person name="Park H.-J.H."/>
            <person name="Ramirez L."/>
            <person name="Alfaro M."/>
            <person name="Sun H."/>
            <person name="Tritt A."/>
            <person name="Yoshinaga Y."/>
            <person name="Zwiers L.-H.L."/>
            <person name="Turgeon B.G."/>
            <person name="Goodwin S.B."/>
            <person name="Spatafora J.W."/>
            <person name="Crous P.W."/>
            <person name="Grigoriev I.V."/>
        </authorList>
    </citation>
    <scope>NUCLEOTIDE SEQUENCE [LARGE SCALE GENOMIC DNA]</scope>
    <source>
        <strain evidence="9 10">CBS 611.86</strain>
    </source>
</reference>
<keyword evidence="10" id="KW-1185">Reference proteome</keyword>
<feature type="region of interest" description="Disordered" evidence="7">
    <location>
        <begin position="89"/>
        <end position="120"/>
    </location>
</feature>
<feature type="compositionally biased region" description="Low complexity" evidence="7">
    <location>
        <begin position="89"/>
        <end position="104"/>
    </location>
</feature>
<dbReference type="Proteomes" id="UP000481861">
    <property type="component" value="Unassembled WGS sequence"/>
</dbReference>
<evidence type="ECO:0000256" key="6">
    <source>
        <dbReference type="ARBA" id="ARBA00023321"/>
    </source>
</evidence>
<dbReference type="GO" id="GO:0043565">
    <property type="term" value="F:sequence-specific DNA binding"/>
    <property type="evidence" value="ECO:0007669"/>
    <property type="project" value="TreeGrafter"/>
</dbReference>
<dbReference type="InterPro" id="IPR036887">
    <property type="entry name" value="HTH_APSES_sf"/>
</dbReference>
<proteinExistence type="inferred from homology"/>
<keyword evidence="3" id="KW-0805">Transcription regulation</keyword>
<dbReference type="GO" id="GO:0045944">
    <property type="term" value="P:positive regulation of transcription by RNA polymerase II"/>
    <property type="evidence" value="ECO:0007669"/>
    <property type="project" value="TreeGrafter"/>
</dbReference>
<comment type="similarity">
    <text evidence="1">Belongs to the EFG1/PHD1/stuA family.</text>
</comment>
<feature type="domain" description="HTH APSES-type" evidence="8">
    <location>
        <begin position="126"/>
        <end position="232"/>
    </location>
</feature>
<feature type="compositionally biased region" description="Polar residues" evidence="7">
    <location>
        <begin position="632"/>
        <end position="651"/>
    </location>
</feature>
<dbReference type="AlphaFoldDB" id="A0A7C8MGJ8"/>
<evidence type="ECO:0000256" key="4">
    <source>
        <dbReference type="ARBA" id="ARBA00023125"/>
    </source>
</evidence>
<dbReference type="SUPFAM" id="SSF54616">
    <property type="entry name" value="DNA-binding domain of Mlu1-box binding protein MBP1"/>
    <property type="match status" value="1"/>
</dbReference>
<feature type="region of interest" description="Disordered" evidence="7">
    <location>
        <begin position="262"/>
        <end position="440"/>
    </location>
</feature>
<organism evidence="9 10">
    <name type="scientific">Massariosphaeria phaeospora</name>
    <dbReference type="NCBI Taxonomy" id="100035"/>
    <lineage>
        <taxon>Eukaryota</taxon>
        <taxon>Fungi</taxon>
        <taxon>Dikarya</taxon>
        <taxon>Ascomycota</taxon>
        <taxon>Pezizomycotina</taxon>
        <taxon>Dothideomycetes</taxon>
        <taxon>Pleosporomycetidae</taxon>
        <taxon>Pleosporales</taxon>
        <taxon>Pleosporales incertae sedis</taxon>
        <taxon>Massariosphaeria</taxon>
    </lineage>
</organism>
<dbReference type="InterPro" id="IPR003163">
    <property type="entry name" value="Tscrpt_reg_HTH_APSES-type"/>
</dbReference>
<comment type="caution">
    <text evidence="9">The sequence shown here is derived from an EMBL/GenBank/DDBJ whole genome shotgun (WGS) entry which is preliminary data.</text>
</comment>
<evidence type="ECO:0000256" key="1">
    <source>
        <dbReference type="ARBA" id="ARBA00007247"/>
    </source>
</evidence>
<dbReference type="EMBL" id="JAADJZ010000001">
    <property type="protein sequence ID" value="KAF2877978.1"/>
    <property type="molecule type" value="Genomic_DNA"/>
</dbReference>
<keyword evidence="5" id="KW-0804">Transcription</keyword>
<dbReference type="Gene3D" id="3.10.260.10">
    <property type="entry name" value="Transcription regulator HTH, APSES-type DNA-binding domain"/>
    <property type="match status" value="1"/>
</dbReference>
<keyword evidence="6" id="KW-0183">Conidiation</keyword>
<dbReference type="PANTHER" id="PTHR47792:SF1">
    <property type="entry name" value="PROTEIN SOK2-RELATED"/>
    <property type="match status" value="1"/>
</dbReference>
<feature type="region of interest" description="Disordered" evidence="7">
    <location>
        <begin position="1"/>
        <end position="61"/>
    </location>
</feature>
<feature type="compositionally biased region" description="Polar residues" evidence="7">
    <location>
        <begin position="468"/>
        <end position="478"/>
    </location>
</feature>
<dbReference type="Pfam" id="PF04383">
    <property type="entry name" value="KilA-N"/>
    <property type="match status" value="1"/>
</dbReference>
<evidence type="ECO:0000256" key="2">
    <source>
        <dbReference type="ARBA" id="ARBA00022969"/>
    </source>
</evidence>
<dbReference type="SMART" id="SM01252">
    <property type="entry name" value="KilA-N"/>
    <property type="match status" value="1"/>
</dbReference>
<name>A0A7C8MGJ8_9PLEO</name>
<evidence type="ECO:0000259" key="8">
    <source>
        <dbReference type="PROSITE" id="PS51299"/>
    </source>
</evidence>
<evidence type="ECO:0000313" key="9">
    <source>
        <dbReference type="EMBL" id="KAF2877978.1"/>
    </source>
</evidence>
<dbReference type="GO" id="GO:0048315">
    <property type="term" value="P:conidium formation"/>
    <property type="evidence" value="ECO:0007669"/>
    <property type="project" value="UniProtKB-KW"/>
</dbReference>
<dbReference type="InterPro" id="IPR029790">
    <property type="entry name" value="EFG1/Phd1/StuA"/>
</dbReference>
<dbReference type="InterPro" id="IPR018004">
    <property type="entry name" value="KilA/APSES_HTH"/>
</dbReference>
<feature type="compositionally biased region" description="Low complexity" evidence="7">
    <location>
        <begin position="16"/>
        <end position="51"/>
    </location>
</feature>
<evidence type="ECO:0000256" key="5">
    <source>
        <dbReference type="ARBA" id="ARBA00023163"/>
    </source>
</evidence>
<keyword evidence="2" id="KW-0749">Sporulation</keyword>